<evidence type="ECO:0000313" key="4">
    <source>
        <dbReference type="Proteomes" id="UP000566663"/>
    </source>
</evidence>
<comment type="caution">
    <text evidence="3">The sequence shown here is derived from an EMBL/GenBank/DDBJ whole genome shotgun (WGS) entry which is preliminary data.</text>
</comment>
<dbReference type="AlphaFoldDB" id="A0A7W8HY00"/>
<proteinExistence type="predicted"/>
<feature type="transmembrane region" description="Helical" evidence="2">
    <location>
        <begin position="42"/>
        <end position="65"/>
    </location>
</feature>
<sequence>MSARLTRFVRNLLIAVGVAVAATLGINAAWNAMGGAELTTHGWIALVLCLSGIIGLAWGLMALAFKSSREGWDERVDNSLDPGGRPDDEP</sequence>
<accession>A0A7W8HY00</accession>
<name>A0A7W8HY00_9CAUL</name>
<protein>
    <submittedName>
        <fullName evidence="3">Putative exporter</fullName>
    </submittedName>
</protein>
<evidence type="ECO:0000256" key="2">
    <source>
        <dbReference type="SAM" id="Phobius"/>
    </source>
</evidence>
<dbReference type="RefSeq" id="WP_183253899.1">
    <property type="nucleotide sequence ID" value="NZ_BAAAFF010000005.1"/>
</dbReference>
<keyword evidence="4" id="KW-1185">Reference proteome</keyword>
<dbReference type="EMBL" id="JACHFZ010000002">
    <property type="protein sequence ID" value="MBB5291981.1"/>
    <property type="molecule type" value="Genomic_DNA"/>
</dbReference>
<feature type="region of interest" description="Disordered" evidence="1">
    <location>
        <begin position="71"/>
        <end position="90"/>
    </location>
</feature>
<evidence type="ECO:0000313" key="3">
    <source>
        <dbReference type="EMBL" id="MBB5291981.1"/>
    </source>
</evidence>
<organism evidence="3 4">
    <name type="scientific">Brevundimonas basaltis</name>
    <dbReference type="NCBI Taxonomy" id="472166"/>
    <lineage>
        <taxon>Bacteria</taxon>
        <taxon>Pseudomonadati</taxon>
        <taxon>Pseudomonadota</taxon>
        <taxon>Alphaproteobacteria</taxon>
        <taxon>Caulobacterales</taxon>
        <taxon>Caulobacteraceae</taxon>
        <taxon>Brevundimonas</taxon>
    </lineage>
</organism>
<dbReference type="Proteomes" id="UP000566663">
    <property type="component" value="Unassembled WGS sequence"/>
</dbReference>
<reference evidence="3 4" key="1">
    <citation type="submission" date="2020-08" db="EMBL/GenBank/DDBJ databases">
        <title>Genomic Encyclopedia of Type Strains, Phase IV (KMG-IV): sequencing the most valuable type-strain genomes for metagenomic binning, comparative biology and taxonomic classification.</title>
        <authorList>
            <person name="Goeker M."/>
        </authorList>
    </citation>
    <scope>NUCLEOTIDE SEQUENCE [LARGE SCALE GENOMIC DNA]</scope>
    <source>
        <strain evidence="3 4">DSM 25335</strain>
    </source>
</reference>
<keyword evidence="2" id="KW-0812">Transmembrane</keyword>
<evidence type="ECO:0000256" key="1">
    <source>
        <dbReference type="SAM" id="MobiDB-lite"/>
    </source>
</evidence>
<gene>
    <name evidence="3" type="ORF">HNQ67_001495</name>
</gene>
<keyword evidence="2" id="KW-1133">Transmembrane helix</keyword>
<keyword evidence="2" id="KW-0472">Membrane</keyword>
<feature type="transmembrane region" description="Helical" evidence="2">
    <location>
        <begin position="12"/>
        <end position="30"/>
    </location>
</feature>